<protein>
    <submittedName>
        <fullName evidence="2">Dynein heavy chain axonemal</fullName>
    </submittedName>
</protein>
<dbReference type="EMBL" id="REGN01011421">
    <property type="protein sequence ID" value="RMZ97437.1"/>
    <property type="molecule type" value="Genomic_DNA"/>
</dbReference>
<evidence type="ECO:0000313" key="3">
    <source>
        <dbReference type="Proteomes" id="UP000276133"/>
    </source>
</evidence>
<evidence type="ECO:0000313" key="2">
    <source>
        <dbReference type="EMBL" id="RMZ97437.1"/>
    </source>
</evidence>
<reference evidence="2 3" key="1">
    <citation type="journal article" date="2018" name="Sci. Rep.">
        <title>Genomic signatures of local adaptation to the degree of environmental predictability in rotifers.</title>
        <authorList>
            <person name="Franch-Gras L."/>
            <person name="Hahn C."/>
            <person name="Garcia-Roger E.M."/>
            <person name="Carmona M.J."/>
            <person name="Serra M."/>
            <person name="Gomez A."/>
        </authorList>
    </citation>
    <scope>NUCLEOTIDE SEQUENCE [LARGE SCALE GENOMIC DNA]</scope>
    <source>
        <strain evidence="2">HYR1</strain>
    </source>
</reference>
<gene>
    <name evidence="2" type="ORF">BpHYR1_017266</name>
</gene>
<comment type="caution">
    <text evidence="2">The sequence shown here is derived from an EMBL/GenBank/DDBJ whole genome shotgun (WGS) entry which is preliminary data.</text>
</comment>
<dbReference type="Proteomes" id="UP000276133">
    <property type="component" value="Unassembled WGS sequence"/>
</dbReference>
<organism evidence="2 3">
    <name type="scientific">Brachionus plicatilis</name>
    <name type="common">Marine rotifer</name>
    <name type="synonym">Brachionus muelleri</name>
    <dbReference type="NCBI Taxonomy" id="10195"/>
    <lineage>
        <taxon>Eukaryota</taxon>
        <taxon>Metazoa</taxon>
        <taxon>Spiralia</taxon>
        <taxon>Gnathifera</taxon>
        <taxon>Rotifera</taxon>
        <taxon>Eurotatoria</taxon>
        <taxon>Monogononta</taxon>
        <taxon>Pseudotrocha</taxon>
        <taxon>Ploima</taxon>
        <taxon>Brachionidae</taxon>
        <taxon>Brachionus</taxon>
    </lineage>
</organism>
<accession>A0A3M7PFF4</accession>
<evidence type="ECO:0000256" key="1">
    <source>
        <dbReference type="SAM" id="MobiDB-lite"/>
    </source>
</evidence>
<feature type="compositionally biased region" description="Basic and acidic residues" evidence="1">
    <location>
        <begin position="157"/>
        <end position="167"/>
    </location>
</feature>
<dbReference type="AlphaFoldDB" id="A0A3M7PFF4"/>
<proteinExistence type="predicted"/>
<keyword evidence="3" id="KW-1185">Reference proteome</keyword>
<feature type="non-terminal residue" evidence="2">
    <location>
        <position position="295"/>
    </location>
</feature>
<dbReference type="STRING" id="10195.A0A3M7PFF4"/>
<sequence length="295" mass="34386">MDNPYLAADLTAAAESLKTKLDPLNLENDRKPKAFKFGQVDQNLLMSRLYSTPFKKPNSNQQYVLDMSMTSVQKPHIKKLEQAPPAPEPIQRLFKHQQFNLPESIHQRNKQKLDEEMKQKQVQSSQYKKIKRDSMETKKLEVEVLEELGEDAFKKESSLDSHTDMERQVTFVPRPPPPRETQPTPVSKRHIRGAKIPPIAPKVNFDGETNMLVIFDAIRQQPAGFFLYLSHIYPKNSNNYNFYNVKVVNYVNCNKDEYFTIGQNGVCHFCAGEEIEYTSLERWEQEYKLYLKLIK</sequence>
<name>A0A3M7PFF4_BRAPC</name>
<feature type="region of interest" description="Disordered" evidence="1">
    <location>
        <begin position="157"/>
        <end position="188"/>
    </location>
</feature>